<sequence length="252" mass="28329">MGGYCHDVVVGTAKVTDLQDRPVYGFGQVDRILGLKGGTSARWIDGYQRGGRSYPPVIRPERTGDEIVTWGEFIEARLLAEYRDAGVPLIKMRPAVEKLRDELNTRYPLASANTWLAAEGRELVRKVQDDVGLHRRLRLVVVRTDQQMLDWSPEAQEFSDSLQWDWAKTAKKQRVIASLNPDPTIRDVVVNPLQRFGEPSAQGVPTEIIRELYVAGDPIEMIAELYDLAPHVVQAAVRYELKTADAYASRAS</sequence>
<reference evidence="2 3" key="1">
    <citation type="submission" date="2016-01" db="EMBL/GenBank/DDBJ databases">
        <title>The new phylogeny of the genus Mycobacterium.</title>
        <authorList>
            <person name="Tarcisio F."/>
            <person name="Conor M."/>
            <person name="Antonella G."/>
            <person name="Elisabetta G."/>
            <person name="Giulia F.S."/>
            <person name="Sara T."/>
            <person name="Anna F."/>
            <person name="Clotilde B."/>
            <person name="Roberto B."/>
            <person name="Veronica D.S."/>
            <person name="Fabio R."/>
            <person name="Monica P."/>
            <person name="Olivier J."/>
            <person name="Enrico T."/>
            <person name="Nicola S."/>
        </authorList>
    </citation>
    <scope>NUCLEOTIDE SEQUENCE [LARGE SCALE GENOMIC DNA]</scope>
    <source>
        <strain evidence="2 3">DSM 45176</strain>
    </source>
</reference>
<evidence type="ECO:0000313" key="3">
    <source>
        <dbReference type="Proteomes" id="UP000193087"/>
    </source>
</evidence>
<evidence type="ECO:0000259" key="1">
    <source>
        <dbReference type="Pfam" id="PF21321"/>
    </source>
</evidence>
<dbReference type="EMBL" id="LQPQ01000209">
    <property type="protein sequence ID" value="ORW63532.1"/>
    <property type="molecule type" value="Genomic_DNA"/>
</dbReference>
<dbReference type="Pfam" id="PF21321">
    <property type="entry name" value="HTH_66"/>
    <property type="match status" value="1"/>
</dbReference>
<feature type="domain" description="Putative antitoxin VapB45-like DNA-binding HTH" evidence="1">
    <location>
        <begin position="22"/>
        <end position="96"/>
    </location>
</feature>
<dbReference type="STRING" id="486698.AWC22_00450"/>
<gene>
    <name evidence="2" type="ORF">AWC22_00450</name>
</gene>
<organism evidence="2 3">
    <name type="scientific">Mycobacterium riyadhense</name>
    <dbReference type="NCBI Taxonomy" id="486698"/>
    <lineage>
        <taxon>Bacteria</taxon>
        <taxon>Bacillati</taxon>
        <taxon>Actinomycetota</taxon>
        <taxon>Actinomycetes</taxon>
        <taxon>Mycobacteriales</taxon>
        <taxon>Mycobacteriaceae</taxon>
        <taxon>Mycobacterium</taxon>
    </lineage>
</organism>
<evidence type="ECO:0000313" key="2">
    <source>
        <dbReference type="EMBL" id="ORW63532.1"/>
    </source>
</evidence>
<accession>A0A1X2BIV1</accession>
<dbReference type="AlphaFoldDB" id="A0A1X2BIV1"/>
<comment type="caution">
    <text evidence="2">The sequence shown here is derived from an EMBL/GenBank/DDBJ whole genome shotgun (WGS) entry which is preliminary data.</text>
</comment>
<proteinExistence type="predicted"/>
<protein>
    <recommendedName>
        <fullName evidence="1">Putative antitoxin VapB45-like DNA-binding HTH domain-containing protein</fullName>
    </recommendedName>
</protein>
<name>A0A1X2BIV1_9MYCO</name>
<dbReference type="Proteomes" id="UP000193087">
    <property type="component" value="Unassembled WGS sequence"/>
</dbReference>
<keyword evidence="3" id="KW-1185">Reference proteome</keyword>
<dbReference type="InterPro" id="IPR048708">
    <property type="entry name" value="VapB45-like_HTH"/>
</dbReference>